<dbReference type="Proteomes" id="UP000515158">
    <property type="component" value="Unplaced"/>
</dbReference>
<feature type="domain" description="CCD97-like C-terminal" evidence="2">
    <location>
        <begin position="132"/>
        <end position="331"/>
    </location>
</feature>
<dbReference type="RefSeq" id="XP_034230130.1">
    <property type="nucleotide sequence ID" value="XM_034374239.1"/>
</dbReference>
<reference evidence="4 5" key="1">
    <citation type="submission" date="2025-04" db="UniProtKB">
        <authorList>
            <consortium name="RefSeq"/>
        </authorList>
    </citation>
    <scope>IDENTIFICATION</scope>
    <source>
        <tissue evidence="4 5">Total insect</tissue>
    </source>
</reference>
<accession>A0A6P8Y1M7</accession>
<dbReference type="KEGG" id="tpal:117638980"/>
<protein>
    <submittedName>
        <fullName evidence="4 5">Coiled-coil domain-containing protein 97</fullName>
    </submittedName>
</protein>
<evidence type="ECO:0000313" key="4">
    <source>
        <dbReference type="RefSeq" id="XP_034230129.1"/>
    </source>
</evidence>
<dbReference type="InterPro" id="IPR018613">
    <property type="entry name" value="Ccdc97-like"/>
</dbReference>
<proteinExistence type="predicted"/>
<dbReference type="GeneID" id="117638980"/>
<evidence type="ECO:0000313" key="3">
    <source>
        <dbReference type="Proteomes" id="UP000515158"/>
    </source>
</evidence>
<dbReference type="RefSeq" id="XP_034230129.1">
    <property type="nucleotide sequence ID" value="XM_034374238.1"/>
</dbReference>
<dbReference type="PANTHER" id="PTHR31840:SF1">
    <property type="entry name" value="COILED-COIL DOMAIN-CONTAINING PROTEIN 97"/>
    <property type="match status" value="1"/>
</dbReference>
<sequence>MPCLSGVISAKMDEKVEAGTSSSFSKVGLSMTELRTSLLDYLLSNEKAHFKSQHKDDPELSEIEKRKIAEDLLDRSPAQFLSRFGQFLSEDHLLYFSSDALLHKNESYEIGFHLRRLRRFHCKATHDVDVKNRRYDALKKMIANGSSYFSEDEMRQRNPYLYEQLIGQYLSEEERKEREAPDLENITFVNLLLMKISKDETKELWTKQEKEENGTQNDSSQSSDENEDTCAAKNWNERGTWGEMEDDVTKLMDKRKKSKKRKSRLEAVPDINDISDDERHLLMEEFMSTMYNSFIDGKDADFDYSQIDSNPDYDCIDVREKDEEEKYFDAETPEDVEMEAVADTPVPESQMLPPPSLAEKRKAEEEEEDTLDAFMRTVEVPCQTSELTSAFRNLCHQSAVQAQEKSRVKKTHVIKINLKQD</sequence>
<dbReference type="AlphaFoldDB" id="A0A6P8Y1M7"/>
<dbReference type="InterPro" id="IPR040233">
    <property type="entry name" value="CCD97-like_C"/>
</dbReference>
<keyword evidence="3" id="KW-1185">Reference proteome</keyword>
<feature type="region of interest" description="Disordered" evidence="1">
    <location>
        <begin position="345"/>
        <end position="367"/>
    </location>
</feature>
<organism evidence="5">
    <name type="scientific">Thrips palmi</name>
    <name type="common">Melon thrips</name>
    <dbReference type="NCBI Taxonomy" id="161013"/>
    <lineage>
        <taxon>Eukaryota</taxon>
        <taxon>Metazoa</taxon>
        <taxon>Ecdysozoa</taxon>
        <taxon>Arthropoda</taxon>
        <taxon>Hexapoda</taxon>
        <taxon>Insecta</taxon>
        <taxon>Pterygota</taxon>
        <taxon>Neoptera</taxon>
        <taxon>Paraneoptera</taxon>
        <taxon>Thysanoptera</taxon>
        <taxon>Terebrantia</taxon>
        <taxon>Thripoidea</taxon>
        <taxon>Thripidae</taxon>
        <taxon>Thrips</taxon>
    </lineage>
</organism>
<dbReference type="OrthoDB" id="333176at2759"/>
<feature type="region of interest" description="Disordered" evidence="1">
    <location>
        <begin position="205"/>
        <end position="238"/>
    </location>
</feature>
<dbReference type="PANTHER" id="PTHR31840">
    <property type="entry name" value="COILED-COIL DOMAIN-CONTAINING PROTEIN 97"/>
    <property type="match status" value="1"/>
</dbReference>
<evidence type="ECO:0000313" key="5">
    <source>
        <dbReference type="RefSeq" id="XP_034230130.1"/>
    </source>
</evidence>
<evidence type="ECO:0000259" key="2">
    <source>
        <dbReference type="Pfam" id="PF09747"/>
    </source>
</evidence>
<name>A0A6P8Y1M7_THRPL</name>
<gene>
    <name evidence="4 5" type="primary">LOC117638980</name>
</gene>
<evidence type="ECO:0000256" key="1">
    <source>
        <dbReference type="SAM" id="MobiDB-lite"/>
    </source>
</evidence>
<dbReference type="Pfam" id="PF09747">
    <property type="entry name" value="CCD97-like_C"/>
    <property type="match status" value="1"/>
</dbReference>